<evidence type="ECO:0000256" key="9">
    <source>
        <dbReference type="ARBA" id="ARBA00048988"/>
    </source>
</evidence>
<dbReference type="EMBL" id="CP036268">
    <property type="protein sequence ID" value="QDT38504.1"/>
    <property type="molecule type" value="Genomic_DNA"/>
</dbReference>
<comment type="catalytic activity">
    <reaction evidence="7">
        <text>Couples ATP hydrolysis with the unwinding of duplex DNA by translocating in the 3'-5' direction.</text>
        <dbReference type="EC" id="5.6.2.4"/>
    </reaction>
</comment>
<dbReference type="GO" id="GO:0005524">
    <property type="term" value="F:ATP binding"/>
    <property type="evidence" value="ECO:0007669"/>
    <property type="project" value="UniProtKB-UniRule"/>
</dbReference>
<comment type="similarity">
    <text evidence="1">Belongs to the helicase family. UvrD subfamily.</text>
</comment>
<dbReference type="Pfam" id="PF13361">
    <property type="entry name" value="UvrD_C"/>
    <property type="match status" value="1"/>
</dbReference>
<keyword evidence="6" id="KW-0413">Isomerase</keyword>
<comment type="catalytic activity">
    <reaction evidence="9">
        <text>ATP + H2O = ADP + phosphate + H(+)</text>
        <dbReference type="Rhea" id="RHEA:13065"/>
        <dbReference type="ChEBI" id="CHEBI:15377"/>
        <dbReference type="ChEBI" id="CHEBI:15378"/>
        <dbReference type="ChEBI" id="CHEBI:30616"/>
        <dbReference type="ChEBI" id="CHEBI:43474"/>
        <dbReference type="ChEBI" id="CHEBI:456216"/>
        <dbReference type="EC" id="5.6.2.4"/>
    </reaction>
</comment>
<name>A0A517R3Q1_9PLAN</name>
<gene>
    <name evidence="13" type="primary">uvrD1</name>
    <name evidence="13" type="ORF">Pan189_28980</name>
</gene>
<evidence type="ECO:0000256" key="4">
    <source>
        <dbReference type="ARBA" id="ARBA00022806"/>
    </source>
</evidence>
<evidence type="ECO:0000256" key="1">
    <source>
        <dbReference type="ARBA" id="ARBA00009922"/>
    </source>
</evidence>
<accession>A0A517R3Q1</accession>
<dbReference type="GO" id="GO:0003677">
    <property type="term" value="F:DNA binding"/>
    <property type="evidence" value="ECO:0007669"/>
    <property type="project" value="InterPro"/>
</dbReference>
<dbReference type="Gene3D" id="1.10.486.10">
    <property type="entry name" value="PCRA, domain 4"/>
    <property type="match status" value="1"/>
</dbReference>
<evidence type="ECO:0000313" key="14">
    <source>
        <dbReference type="Proteomes" id="UP000317318"/>
    </source>
</evidence>
<evidence type="ECO:0000313" key="13">
    <source>
        <dbReference type="EMBL" id="QDT38504.1"/>
    </source>
</evidence>
<evidence type="ECO:0000256" key="2">
    <source>
        <dbReference type="ARBA" id="ARBA00022741"/>
    </source>
</evidence>
<dbReference type="AlphaFoldDB" id="A0A517R3Q1"/>
<proteinExistence type="inferred from homology"/>
<keyword evidence="4 10" id="KW-0347">Helicase</keyword>
<organism evidence="13 14">
    <name type="scientific">Stratiformator vulcanicus</name>
    <dbReference type="NCBI Taxonomy" id="2527980"/>
    <lineage>
        <taxon>Bacteria</taxon>
        <taxon>Pseudomonadati</taxon>
        <taxon>Planctomycetota</taxon>
        <taxon>Planctomycetia</taxon>
        <taxon>Planctomycetales</taxon>
        <taxon>Planctomycetaceae</taxon>
        <taxon>Stratiformator</taxon>
    </lineage>
</organism>
<evidence type="ECO:0000256" key="5">
    <source>
        <dbReference type="ARBA" id="ARBA00022840"/>
    </source>
</evidence>
<evidence type="ECO:0000256" key="7">
    <source>
        <dbReference type="ARBA" id="ARBA00034617"/>
    </source>
</evidence>
<dbReference type="CDD" id="cd17932">
    <property type="entry name" value="DEXQc_UvrD"/>
    <property type="match status" value="1"/>
</dbReference>
<dbReference type="Gene3D" id="1.10.10.160">
    <property type="match status" value="1"/>
</dbReference>
<protein>
    <recommendedName>
        <fullName evidence="8">DNA 3'-5' helicase</fullName>
        <ecNumber evidence="8">5.6.2.4</ecNumber>
    </recommendedName>
</protein>
<evidence type="ECO:0000256" key="3">
    <source>
        <dbReference type="ARBA" id="ARBA00022801"/>
    </source>
</evidence>
<evidence type="ECO:0000259" key="11">
    <source>
        <dbReference type="PROSITE" id="PS51198"/>
    </source>
</evidence>
<dbReference type="SUPFAM" id="SSF52540">
    <property type="entry name" value="P-loop containing nucleoside triphosphate hydrolases"/>
    <property type="match status" value="1"/>
</dbReference>
<feature type="domain" description="UvrD-like helicase C-terminal" evidence="12">
    <location>
        <begin position="309"/>
        <end position="576"/>
    </location>
</feature>
<feature type="binding site" evidence="10">
    <location>
        <begin position="34"/>
        <end position="41"/>
    </location>
    <ligand>
        <name>ATP</name>
        <dbReference type="ChEBI" id="CHEBI:30616"/>
    </ligand>
</feature>
<dbReference type="InterPro" id="IPR027417">
    <property type="entry name" value="P-loop_NTPase"/>
</dbReference>
<dbReference type="CDD" id="cd18807">
    <property type="entry name" value="SF1_C_UvrD"/>
    <property type="match status" value="1"/>
</dbReference>
<dbReference type="GO" id="GO:0016887">
    <property type="term" value="F:ATP hydrolysis activity"/>
    <property type="evidence" value="ECO:0007669"/>
    <property type="project" value="RHEA"/>
</dbReference>
<evidence type="ECO:0000256" key="8">
    <source>
        <dbReference type="ARBA" id="ARBA00034808"/>
    </source>
</evidence>
<dbReference type="InterPro" id="IPR000212">
    <property type="entry name" value="DNA_helicase_UvrD/REP"/>
</dbReference>
<dbReference type="PROSITE" id="PS51217">
    <property type="entry name" value="UVRD_HELICASE_CTER"/>
    <property type="match status" value="1"/>
</dbReference>
<dbReference type="PANTHER" id="PTHR11070">
    <property type="entry name" value="UVRD / RECB / PCRA DNA HELICASE FAMILY MEMBER"/>
    <property type="match status" value="1"/>
</dbReference>
<dbReference type="InterPro" id="IPR014016">
    <property type="entry name" value="UvrD-like_ATP-bd"/>
</dbReference>
<dbReference type="GO" id="GO:0043138">
    <property type="term" value="F:3'-5' DNA helicase activity"/>
    <property type="evidence" value="ECO:0007669"/>
    <property type="project" value="UniProtKB-EC"/>
</dbReference>
<dbReference type="OrthoDB" id="9810135at2"/>
<dbReference type="Gene3D" id="3.40.50.300">
    <property type="entry name" value="P-loop containing nucleotide triphosphate hydrolases"/>
    <property type="match status" value="2"/>
</dbReference>
<keyword evidence="3 10" id="KW-0378">Hydrolase</keyword>
<dbReference type="GO" id="GO:0005829">
    <property type="term" value="C:cytosol"/>
    <property type="evidence" value="ECO:0007669"/>
    <property type="project" value="TreeGrafter"/>
</dbReference>
<evidence type="ECO:0000256" key="10">
    <source>
        <dbReference type="PROSITE-ProRule" id="PRU00560"/>
    </source>
</evidence>
<dbReference type="PANTHER" id="PTHR11070:SF3">
    <property type="entry name" value="DNA 3'-5' HELICASE"/>
    <property type="match status" value="1"/>
</dbReference>
<dbReference type="EC" id="5.6.2.4" evidence="8"/>
<keyword evidence="14" id="KW-1185">Reference proteome</keyword>
<keyword evidence="5 10" id="KW-0067">ATP-binding</keyword>
<sequence length="694" mass="77489">MTDGATTPPNLLSDLNEDQRIAVTHEGGPLLIVAGAGTGKTTTLTHRVAALIARGADPRRILLLTFTRRAAAEMLQRVEASLRKIDTPSGPSDPRMAARGVVGGTFHAVSARLLRQFGSGVGLPPDFTVVDRADAEDIVNAVRGELELPQKMPKFPKKATCTAVYSRIVNTGVGLTETLENDYPHLIDFSDGLRDLFRSYRERKRAEAVLDYDDLLLYWDQLLADERAGPMLRKQFDHVLVDEYQDTNPLQASILRQLRPDGDGLTVVGDDAQAIYGFRGATVRNILDFTDTFGDATIVPLELNYRSRQPILDLANDVIGGATERLEKNLRASRPDGPRPMLVRAQDEAEQASFIADEVLALTEQGFELRGQAVLFRSSYHSAPLEIELNRRGIPFHKYGGIKFIETAHVKDLVAFLRLAENPRDSLSARRVLTLLPGIGEKSAARLADRLREADHDFAAWDDFNPPAATKEFWPGFVKLLRQLLGADDAWMSVEEQVRAVRLFYDGLIEFVHDHAATRRKDLEQLEVLSARSSDRRSFLTEMTLDPPTSTRELASRPPEEDEDFLTLSTIHSAKGLEFDAVFVMNCYDGAIPSDMSLESDEKIDEERRLCYVALTRARTHLYCCHPLRQYTKRRGLSDAYGFTPLSRFLSGDVQSRFNERSAGGEPLPEKPLSTEPLANVRSAVDQRLDSMWD</sequence>
<dbReference type="InterPro" id="IPR013986">
    <property type="entry name" value="DExx_box_DNA_helicase_dom_sf"/>
</dbReference>
<dbReference type="GO" id="GO:0000725">
    <property type="term" value="P:recombinational repair"/>
    <property type="evidence" value="ECO:0007669"/>
    <property type="project" value="TreeGrafter"/>
</dbReference>
<keyword evidence="2 10" id="KW-0547">Nucleotide-binding</keyword>
<dbReference type="RefSeq" id="WP_145364606.1">
    <property type="nucleotide sequence ID" value="NZ_CP036268.1"/>
</dbReference>
<dbReference type="KEGG" id="svp:Pan189_28980"/>
<reference evidence="13 14" key="1">
    <citation type="submission" date="2019-02" db="EMBL/GenBank/DDBJ databases">
        <title>Deep-cultivation of Planctomycetes and their phenomic and genomic characterization uncovers novel biology.</title>
        <authorList>
            <person name="Wiegand S."/>
            <person name="Jogler M."/>
            <person name="Boedeker C."/>
            <person name="Pinto D."/>
            <person name="Vollmers J."/>
            <person name="Rivas-Marin E."/>
            <person name="Kohn T."/>
            <person name="Peeters S.H."/>
            <person name="Heuer A."/>
            <person name="Rast P."/>
            <person name="Oberbeckmann S."/>
            <person name="Bunk B."/>
            <person name="Jeske O."/>
            <person name="Meyerdierks A."/>
            <person name="Storesund J.E."/>
            <person name="Kallscheuer N."/>
            <person name="Luecker S."/>
            <person name="Lage O.M."/>
            <person name="Pohl T."/>
            <person name="Merkel B.J."/>
            <person name="Hornburger P."/>
            <person name="Mueller R.-W."/>
            <person name="Bruemmer F."/>
            <person name="Labrenz M."/>
            <person name="Spormann A.M."/>
            <person name="Op den Camp H."/>
            <person name="Overmann J."/>
            <person name="Amann R."/>
            <person name="Jetten M.S.M."/>
            <person name="Mascher T."/>
            <person name="Medema M.H."/>
            <person name="Devos D.P."/>
            <person name="Kaster A.-K."/>
            <person name="Ovreas L."/>
            <person name="Rohde M."/>
            <person name="Galperin M.Y."/>
            <person name="Jogler C."/>
        </authorList>
    </citation>
    <scope>NUCLEOTIDE SEQUENCE [LARGE SCALE GENOMIC DNA]</scope>
    <source>
        <strain evidence="13 14">Pan189</strain>
    </source>
</reference>
<dbReference type="Pfam" id="PF00580">
    <property type="entry name" value="UvrD-helicase"/>
    <property type="match status" value="1"/>
</dbReference>
<dbReference type="InterPro" id="IPR014017">
    <property type="entry name" value="DNA_helicase_UvrD-like_C"/>
</dbReference>
<feature type="domain" description="UvrD-like helicase ATP-binding" evidence="11">
    <location>
        <begin position="13"/>
        <end position="308"/>
    </location>
</feature>
<evidence type="ECO:0000259" key="12">
    <source>
        <dbReference type="PROSITE" id="PS51217"/>
    </source>
</evidence>
<dbReference type="PROSITE" id="PS51198">
    <property type="entry name" value="UVRD_HELICASE_ATP_BIND"/>
    <property type="match status" value="1"/>
</dbReference>
<dbReference type="Proteomes" id="UP000317318">
    <property type="component" value="Chromosome"/>
</dbReference>
<evidence type="ECO:0000256" key="6">
    <source>
        <dbReference type="ARBA" id="ARBA00023235"/>
    </source>
</evidence>